<evidence type="ECO:0000259" key="3">
    <source>
        <dbReference type="Pfam" id="PF00294"/>
    </source>
</evidence>
<dbReference type="PANTHER" id="PTHR46969:SF1">
    <property type="entry name" value="BIFUNCTIONAL PROTEIN HLDE"/>
    <property type="match status" value="1"/>
</dbReference>
<reference evidence="4 5" key="1">
    <citation type="submission" date="2018-02" db="EMBL/GenBank/DDBJ databases">
        <title>Novel Leptospira species isolated from soil and water in Japan.</title>
        <authorList>
            <person name="Nakao R."/>
            <person name="Masuzawa T."/>
        </authorList>
    </citation>
    <scope>NUCLEOTIDE SEQUENCE [LARGE SCALE GENOMIC DNA]</scope>
    <source>
        <strain evidence="4 5">YH101</strain>
    </source>
</reference>
<keyword evidence="5" id="KW-1185">Reference proteome</keyword>
<gene>
    <name evidence="4" type="ORF">LPTSP4_05490</name>
</gene>
<keyword evidence="1" id="KW-0808">Transferase</keyword>
<dbReference type="Gene3D" id="3.40.1190.20">
    <property type="match status" value="1"/>
</dbReference>
<proteinExistence type="predicted"/>
<dbReference type="InterPro" id="IPR011611">
    <property type="entry name" value="PfkB_dom"/>
</dbReference>
<dbReference type="CDD" id="cd01172">
    <property type="entry name" value="RfaE_like"/>
    <property type="match status" value="1"/>
</dbReference>
<dbReference type="Proteomes" id="UP000245133">
    <property type="component" value="Unassembled WGS sequence"/>
</dbReference>
<dbReference type="SUPFAM" id="SSF53613">
    <property type="entry name" value="Ribokinase-like"/>
    <property type="match status" value="1"/>
</dbReference>
<protein>
    <submittedName>
        <fullName evidence="4">ADP-heptose synthase sugar kinase subunit</fullName>
    </submittedName>
</protein>
<dbReference type="GO" id="GO:0033786">
    <property type="term" value="F:heptose-1-phosphate adenylyltransferase activity"/>
    <property type="evidence" value="ECO:0007669"/>
    <property type="project" value="TreeGrafter"/>
</dbReference>
<dbReference type="FunFam" id="3.40.1190.20:FF:000002">
    <property type="entry name" value="Bifunctional protein HldE"/>
    <property type="match status" value="1"/>
</dbReference>
<sequence length="339" mass="37675">MHLKIQESKLNQCFETLAKTKILVIGDLILDEYLFGSVDRISPEAPVPVVWVRREDHKLGGSGNVVCNLSSLGVSSLIFGRIGQDSWATKMRDIFDTTITAPKELELTVSPNLPTIVKTRILAAQQQICRVDREEIRPLTIEEEDSIITRLREKISECSAVIISDYDKGYLTKRLIQETIRLAKEKNIFVTVDPQVGHFFEYQDVHLMTPNHHEAGKALGRKLSNELEVEDALKEIANRLGSDAMMITRGEKGMSIFDRKKNSFFHIPTVAREVFDVTGAGDTVISIYTAFLAAGMSVEESSLIANASAGIVVGKVGAATVSKEEIRRSLFELNVLESL</sequence>
<evidence type="ECO:0000313" key="5">
    <source>
        <dbReference type="Proteomes" id="UP000245133"/>
    </source>
</evidence>
<accession>A0A2P2DWU4</accession>
<dbReference type="NCBIfam" id="TIGR02198">
    <property type="entry name" value="rfaE_dom_I"/>
    <property type="match status" value="1"/>
</dbReference>
<dbReference type="PANTHER" id="PTHR46969">
    <property type="entry name" value="BIFUNCTIONAL PROTEIN HLDE"/>
    <property type="match status" value="1"/>
</dbReference>
<dbReference type="GO" id="GO:0016773">
    <property type="term" value="F:phosphotransferase activity, alcohol group as acceptor"/>
    <property type="evidence" value="ECO:0007669"/>
    <property type="project" value="InterPro"/>
</dbReference>
<comment type="caution">
    <text evidence="4">The sequence shown here is derived from an EMBL/GenBank/DDBJ whole genome shotgun (WGS) entry which is preliminary data.</text>
</comment>
<dbReference type="RefSeq" id="WP_167836895.1">
    <property type="nucleotide sequence ID" value="NZ_BFBB01000002.1"/>
</dbReference>
<evidence type="ECO:0000256" key="1">
    <source>
        <dbReference type="ARBA" id="ARBA00022679"/>
    </source>
</evidence>
<dbReference type="GO" id="GO:0033785">
    <property type="term" value="F:heptose 7-phosphate kinase activity"/>
    <property type="evidence" value="ECO:0007669"/>
    <property type="project" value="TreeGrafter"/>
</dbReference>
<organism evidence="4 5">
    <name type="scientific">Leptospira ryugenii</name>
    <dbReference type="NCBI Taxonomy" id="1917863"/>
    <lineage>
        <taxon>Bacteria</taxon>
        <taxon>Pseudomonadati</taxon>
        <taxon>Spirochaetota</taxon>
        <taxon>Spirochaetia</taxon>
        <taxon>Leptospirales</taxon>
        <taxon>Leptospiraceae</taxon>
        <taxon>Leptospira</taxon>
    </lineage>
</organism>
<dbReference type="InterPro" id="IPR011913">
    <property type="entry name" value="RfaE_dom_I"/>
</dbReference>
<dbReference type="EMBL" id="BFBB01000002">
    <property type="protein sequence ID" value="GBF49040.1"/>
    <property type="molecule type" value="Genomic_DNA"/>
</dbReference>
<evidence type="ECO:0000256" key="2">
    <source>
        <dbReference type="ARBA" id="ARBA00022777"/>
    </source>
</evidence>
<name>A0A2P2DWU4_9LEPT</name>
<evidence type="ECO:0000313" key="4">
    <source>
        <dbReference type="EMBL" id="GBF49040.1"/>
    </source>
</evidence>
<feature type="domain" description="Carbohydrate kinase PfkB" evidence="3">
    <location>
        <begin position="20"/>
        <end position="321"/>
    </location>
</feature>
<dbReference type="Pfam" id="PF00294">
    <property type="entry name" value="PfkB"/>
    <property type="match status" value="1"/>
</dbReference>
<dbReference type="GO" id="GO:0005829">
    <property type="term" value="C:cytosol"/>
    <property type="evidence" value="ECO:0007669"/>
    <property type="project" value="TreeGrafter"/>
</dbReference>
<keyword evidence="2 4" id="KW-0418">Kinase</keyword>
<dbReference type="InterPro" id="IPR029056">
    <property type="entry name" value="Ribokinase-like"/>
</dbReference>
<dbReference type="AlphaFoldDB" id="A0A2P2DWU4"/>